<dbReference type="AlphaFoldDB" id="A0A8H3AFM7"/>
<dbReference type="EMBL" id="CAJMWV010000881">
    <property type="protein sequence ID" value="CAE6418860.1"/>
    <property type="molecule type" value="Genomic_DNA"/>
</dbReference>
<dbReference type="OrthoDB" id="3232499at2759"/>
<evidence type="ECO:0000313" key="3">
    <source>
        <dbReference type="Proteomes" id="UP000663831"/>
    </source>
</evidence>
<feature type="compositionally biased region" description="Basic and acidic residues" evidence="1">
    <location>
        <begin position="63"/>
        <end position="77"/>
    </location>
</feature>
<gene>
    <name evidence="2" type="ORF">RDB_LOCUS30202</name>
</gene>
<evidence type="ECO:0000256" key="1">
    <source>
        <dbReference type="SAM" id="MobiDB-lite"/>
    </source>
</evidence>
<reference evidence="2" key="1">
    <citation type="submission" date="2021-01" db="EMBL/GenBank/DDBJ databases">
        <authorList>
            <person name="Kaushik A."/>
        </authorList>
    </citation>
    <scope>NUCLEOTIDE SEQUENCE</scope>
    <source>
        <strain evidence="2">AG3-1AP</strain>
    </source>
</reference>
<feature type="region of interest" description="Disordered" evidence="1">
    <location>
        <begin position="61"/>
        <end position="102"/>
    </location>
</feature>
<organism evidence="2 3">
    <name type="scientific">Rhizoctonia solani</name>
    <dbReference type="NCBI Taxonomy" id="456999"/>
    <lineage>
        <taxon>Eukaryota</taxon>
        <taxon>Fungi</taxon>
        <taxon>Dikarya</taxon>
        <taxon>Basidiomycota</taxon>
        <taxon>Agaricomycotina</taxon>
        <taxon>Agaricomycetes</taxon>
        <taxon>Cantharellales</taxon>
        <taxon>Ceratobasidiaceae</taxon>
        <taxon>Rhizoctonia</taxon>
    </lineage>
</organism>
<accession>A0A8H3AFM7</accession>
<comment type="caution">
    <text evidence="2">The sequence shown here is derived from an EMBL/GenBank/DDBJ whole genome shotgun (WGS) entry which is preliminary data.</text>
</comment>
<proteinExistence type="predicted"/>
<dbReference type="Proteomes" id="UP000663831">
    <property type="component" value="Unassembled WGS sequence"/>
</dbReference>
<sequence>MTTPEITIDLSQCAAGLADAAALMAEAAQHLSEAARAMCYVPPPASNGLLDVATHENATLRHRSGESDGLSNRHSDNEDANTGNNVQRPESPAETLDAFLPTGGNQPVLRDQRLTSPALGALSLTCSDQDELRNAVLFPGRYFIILEEEFDILPLISAYASICHKMLCCMPFIEASQSWRVLLSAMSPNHNVFEVAEESSGFSPGVAQYLSSDIPSLLIQSFTSWQIHRAVSSISDFFLVWGFLNIGKDPLTRIQDTIMNVHHTCAIVTPQEYEFSHVKAYFALHGFAEHPRSTLIKQFDVTGLLSEFRTTVQSILYDPKFYDNISHLYKASLGFFHHTPSKSIWRSTTRTSQLANMFAAKILLHGRKEDGSSRFKPDGMMLPVDRESIRKFGLESAVQLGLIMEDSMYLDDYQATPSSSTIQRENKSNLEAAGNWHIVLEEDFDAIPFILYQIEQHPKVICFISYGSTAQPYQDIFSLMCPVHYSVLRPGHSKDSMNKRLSMFNSLQSGLLLLRGAKAIPTLGSPNLTADVVIYWGVPPEPHFTDHMKTVQAAHTFVLMSSIDSLPIRQRVMVGHSIKEYPGSIQMNSVGPKSPLEPYRERMRQAMVVVSTKFPKRIYNDQVRTWVQARESIVRANQFAARVLLHGELYDGSALYPPVNSRPRMSEKQVIKGGLQRYISEGIMWIG</sequence>
<evidence type="ECO:0000313" key="2">
    <source>
        <dbReference type="EMBL" id="CAE6418860.1"/>
    </source>
</evidence>
<name>A0A8H3AFM7_9AGAM</name>
<protein>
    <submittedName>
        <fullName evidence="2">Uncharacterized protein</fullName>
    </submittedName>
</protein>